<proteinExistence type="predicted"/>
<dbReference type="eggNOG" id="COG4638">
    <property type="taxonomic scope" value="Bacteria"/>
</dbReference>
<evidence type="ECO:0000256" key="2">
    <source>
        <dbReference type="ARBA" id="ARBA00022723"/>
    </source>
</evidence>
<dbReference type="GO" id="GO:0016491">
    <property type="term" value="F:oxidoreductase activity"/>
    <property type="evidence" value="ECO:0007669"/>
    <property type="project" value="UniProtKB-KW"/>
</dbReference>
<keyword evidence="7" id="KW-0489">Methyltransferase</keyword>
<dbReference type="STRING" id="721133.SAMN05216176_11355"/>
<dbReference type="SUPFAM" id="SSF50022">
    <property type="entry name" value="ISP domain"/>
    <property type="match status" value="1"/>
</dbReference>
<evidence type="ECO:0000313" key="7">
    <source>
        <dbReference type="EMBL" id="EKF40788.1"/>
    </source>
</evidence>
<evidence type="ECO:0000256" key="5">
    <source>
        <dbReference type="ARBA" id="ARBA00023014"/>
    </source>
</evidence>
<organism evidence="7 8">
    <name type="scientific">Nitratireductor indicus C115</name>
    <dbReference type="NCBI Taxonomy" id="1231190"/>
    <lineage>
        <taxon>Bacteria</taxon>
        <taxon>Pseudomonadati</taxon>
        <taxon>Pseudomonadota</taxon>
        <taxon>Alphaproteobacteria</taxon>
        <taxon>Hyphomicrobiales</taxon>
        <taxon>Phyllobacteriaceae</taxon>
        <taxon>Nitratireductor</taxon>
    </lineage>
</organism>
<dbReference type="EMBL" id="AMSI01000015">
    <property type="protein sequence ID" value="EKF40788.1"/>
    <property type="molecule type" value="Genomic_DNA"/>
</dbReference>
<comment type="caution">
    <text evidence="7">The sequence shown here is derived from an EMBL/GenBank/DDBJ whole genome shotgun (WGS) entry which is preliminary data.</text>
</comment>
<keyword evidence="4" id="KW-0408">Iron</keyword>
<sequence length="135" mass="14608">MSGHARAVWVAVAESGEVGRHLLACNAGDRPLVLFRRENGDPAALDDECWHRMLPLSNGRLEGDQLICAYHGLAFDPEGRCVRARLGPPPRNACVQAYPAVEAHGMVWVRIEMTEMPENGGSIGLGSVRSALPPQ</sequence>
<dbReference type="PATRIC" id="fig|1231190.3.peg.3992"/>
<dbReference type="GO" id="GO:0046872">
    <property type="term" value="F:metal ion binding"/>
    <property type="evidence" value="ECO:0007669"/>
    <property type="project" value="UniProtKB-KW"/>
</dbReference>
<dbReference type="PROSITE" id="PS51296">
    <property type="entry name" value="RIESKE"/>
    <property type="match status" value="1"/>
</dbReference>
<dbReference type="RefSeq" id="WP_009452074.1">
    <property type="nucleotide sequence ID" value="NZ_AMSI01000015.1"/>
</dbReference>
<keyword evidence="5" id="KW-0411">Iron-sulfur</keyword>
<reference evidence="7 8" key="1">
    <citation type="journal article" date="2012" name="J. Bacteriol.">
        <title>Genome Sequence of Nitratireductor indicus Type Strain C115.</title>
        <authorList>
            <person name="Lai Q."/>
            <person name="Li G."/>
            <person name="Yu Z."/>
            <person name="Shao Z."/>
        </authorList>
    </citation>
    <scope>NUCLEOTIDE SEQUENCE [LARGE SCALE GENOMIC DNA]</scope>
    <source>
        <strain evidence="7 8">C115</strain>
    </source>
</reference>
<dbReference type="GO" id="GO:0051537">
    <property type="term" value="F:2 iron, 2 sulfur cluster binding"/>
    <property type="evidence" value="ECO:0007669"/>
    <property type="project" value="UniProtKB-KW"/>
</dbReference>
<protein>
    <submittedName>
        <fullName evidence="7">Vanillate O-demethylase oxygenase</fullName>
    </submittedName>
</protein>
<keyword evidence="2" id="KW-0479">Metal-binding</keyword>
<evidence type="ECO:0000256" key="1">
    <source>
        <dbReference type="ARBA" id="ARBA00022714"/>
    </source>
</evidence>
<keyword evidence="8" id="KW-1185">Reference proteome</keyword>
<evidence type="ECO:0000259" key="6">
    <source>
        <dbReference type="PROSITE" id="PS51296"/>
    </source>
</evidence>
<keyword evidence="3" id="KW-0560">Oxidoreductase</keyword>
<dbReference type="PANTHER" id="PTHR21266">
    <property type="entry name" value="IRON-SULFUR DOMAIN CONTAINING PROTEIN"/>
    <property type="match status" value="1"/>
</dbReference>
<keyword evidence="7" id="KW-0808">Transferase</keyword>
<feature type="domain" description="Rieske" evidence="6">
    <location>
        <begin position="9"/>
        <end position="109"/>
    </location>
</feature>
<evidence type="ECO:0000313" key="8">
    <source>
        <dbReference type="Proteomes" id="UP000007374"/>
    </source>
</evidence>
<dbReference type="Pfam" id="PF00355">
    <property type="entry name" value="Rieske"/>
    <property type="match status" value="1"/>
</dbReference>
<dbReference type="AlphaFoldDB" id="K2MZV3"/>
<dbReference type="Proteomes" id="UP000007374">
    <property type="component" value="Unassembled WGS sequence"/>
</dbReference>
<evidence type="ECO:0000256" key="4">
    <source>
        <dbReference type="ARBA" id="ARBA00023004"/>
    </source>
</evidence>
<dbReference type="InterPro" id="IPR017941">
    <property type="entry name" value="Rieske_2Fe-2S"/>
</dbReference>
<dbReference type="GO" id="GO:0008168">
    <property type="term" value="F:methyltransferase activity"/>
    <property type="evidence" value="ECO:0007669"/>
    <property type="project" value="UniProtKB-KW"/>
</dbReference>
<gene>
    <name evidence="7" type="ORF">NA8A_19323</name>
</gene>
<evidence type="ECO:0000256" key="3">
    <source>
        <dbReference type="ARBA" id="ARBA00023002"/>
    </source>
</evidence>
<dbReference type="InterPro" id="IPR050584">
    <property type="entry name" value="Cholesterol_7-desaturase"/>
</dbReference>
<dbReference type="OrthoDB" id="9800776at2"/>
<keyword evidence="1" id="KW-0001">2Fe-2S</keyword>
<dbReference type="Gene3D" id="2.102.10.10">
    <property type="entry name" value="Rieske [2Fe-2S] iron-sulphur domain"/>
    <property type="match status" value="1"/>
</dbReference>
<dbReference type="PANTHER" id="PTHR21266:SF60">
    <property type="entry name" value="3-KETOSTEROID-9-ALPHA-MONOOXYGENASE, OXYGENASE COMPONENT"/>
    <property type="match status" value="1"/>
</dbReference>
<dbReference type="InterPro" id="IPR036922">
    <property type="entry name" value="Rieske_2Fe-2S_sf"/>
</dbReference>
<name>K2MZV3_9HYPH</name>
<dbReference type="GO" id="GO:0032259">
    <property type="term" value="P:methylation"/>
    <property type="evidence" value="ECO:0007669"/>
    <property type="project" value="UniProtKB-KW"/>
</dbReference>
<accession>K2MZV3</accession>